<dbReference type="Gene3D" id="3.40.630.30">
    <property type="match status" value="1"/>
</dbReference>
<accession>A0A6J6K8L9</accession>
<feature type="domain" description="N-acetyltransferase" evidence="1">
    <location>
        <begin position="70"/>
        <end position="202"/>
    </location>
</feature>
<sequence length="202" mass="22521">MRILGEMRTVVPFHPSHLPGVYAVCMDTSSPGWRESTPEANPDLLGHVYAGPYAIHSPELASCVVDELGVAGYLWATADSNAFWEWEATHWWPPLRAQYPRLNGDSWDSRIITLIHDAPRTPPEIVTSFPAHLHIDLLPRAQGQGLGRVLIENLQVTLKEQGVPGLHLDVGKDNQNAIEFYRHLGFEIAHAAPESYFMTIAL</sequence>
<dbReference type="Pfam" id="PF00583">
    <property type="entry name" value="Acetyltransf_1"/>
    <property type="match status" value="1"/>
</dbReference>
<dbReference type="InterPro" id="IPR051822">
    <property type="entry name" value="Glycosyl_Hydrolase_84"/>
</dbReference>
<dbReference type="InterPro" id="IPR000182">
    <property type="entry name" value="GNAT_dom"/>
</dbReference>
<dbReference type="PROSITE" id="PS51186">
    <property type="entry name" value="GNAT"/>
    <property type="match status" value="1"/>
</dbReference>
<evidence type="ECO:0000259" key="1">
    <source>
        <dbReference type="PROSITE" id="PS51186"/>
    </source>
</evidence>
<gene>
    <name evidence="2" type="ORF">UFOPK2158_00931</name>
</gene>
<proteinExistence type="predicted"/>
<dbReference type="EMBL" id="CAEZVY010000094">
    <property type="protein sequence ID" value="CAB4646030.1"/>
    <property type="molecule type" value="Genomic_DNA"/>
</dbReference>
<dbReference type="GO" id="GO:0016747">
    <property type="term" value="F:acyltransferase activity, transferring groups other than amino-acyl groups"/>
    <property type="evidence" value="ECO:0007669"/>
    <property type="project" value="InterPro"/>
</dbReference>
<protein>
    <submittedName>
        <fullName evidence="2">Unannotated protein</fullName>
    </submittedName>
</protein>
<dbReference type="InterPro" id="IPR016181">
    <property type="entry name" value="Acyl_CoA_acyltransferase"/>
</dbReference>
<dbReference type="CDD" id="cd04301">
    <property type="entry name" value="NAT_SF"/>
    <property type="match status" value="1"/>
</dbReference>
<organism evidence="2">
    <name type="scientific">freshwater metagenome</name>
    <dbReference type="NCBI Taxonomy" id="449393"/>
    <lineage>
        <taxon>unclassified sequences</taxon>
        <taxon>metagenomes</taxon>
        <taxon>ecological metagenomes</taxon>
    </lineage>
</organism>
<dbReference type="PANTHER" id="PTHR13170">
    <property type="entry name" value="O-GLCNACASE"/>
    <property type="match status" value="1"/>
</dbReference>
<dbReference type="SUPFAM" id="SSF55729">
    <property type="entry name" value="Acyl-CoA N-acyltransferases (Nat)"/>
    <property type="match status" value="1"/>
</dbReference>
<name>A0A6J6K8L9_9ZZZZ</name>
<dbReference type="AlphaFoldDB" id="A0A6J6K8L9"/>
<evidence type="ECO:0000313" key="2">
    <source>
        <dbReference type="EMBL" id="CAB4646030.1"/>
    </source>
</evidence>
<dbReference type="PANTHER" id="PTHR13170:SF16">
    <property type="entry name" value="PROTEIN O-GLCNACASE"/>
    <property type="match status" value="1"/>
</dbReference>
<reference evidence="2" key="1">
    <citation type="submission" date="2020-05" db="EMBL/GenBank/DDBJ databases">
        <authorList>
            <person name="Chiriac C."/>
            <person name="Salcher M."/>
            <person name="Ghai R."/>
            <person name="Kavagutti S V."/>
        </authorList>
    </citation>
    <scope>NUCLEOTIDE SEQUENCE</scope>
</reference>